<organism evidence="2 3">
    <name type="scientific">Flavimobilis rhizosphaerae</name>
    <dbReference type="NCBI Taxonomy" id="2775421"/>
    <lineage>
        <taxon>Bacteria</taxon>
        <taxon>Bacillati</taxon>
        <taxon>Actinomycetota</taxon>
        <taxon>Actinomycetes</taxon>
        <taxon>Micrococcales</taxon>
        <taxon>Jonesiaceae</taxon>
        <taxon>Flavimobilis</taxon>
    </lineage>
</organism>
<dbReference type="SUPFAM" id="SSF49879">
    <property type="entry name" value="SMAD/FHA domain"/>
    <property type="match status" value="1"/>
</dbReference>
<dbReference type="CDD" id="cd00060">
    <property type="entry name" value="FHA"/>
    <property type="match status" value="1"/>
</dbReference>
<accession>A0ABR9DT84</accession>
<dbReference type="RefSeq" id="WP_192281297.1">
    <property type="nucleotide sequence ID" value="NZ_JACZDF010000007.1"/>
</dbReference>
<feature type="compositionally biased region" description="Basic and acidic residues" evidence="1">
    <location>
        <begin position="1"/>
        <end position="17"/>
    </location>
</feature>
<gene>
    <name evidence="2" type="ORF">IGS67_11795</name>
</gene>
<sequence>MIRHDDTHEGTYDDTGRPHPTTTHAAPGSGHPKIFVSTLVDDGTAPREVPITSEELTIGSGPGVDLELDGLLPHHVTIYHDARDEYRVRALGAVGGGSASDDGDRALRTGARIEVDPWVLTFWREERADHGRPYGGRQGGEFSEGRTQAPRPADLAAGLAPSVAPGTEVDDDAPGPITD</sequence>
<reference evidence="2 3" key="1">
    <citation type="submission" date="2020-09" db="EMBL/GenBank/DDBJ databases">
        <title>Flavimobilis rhizosphaerae sp. nov., isolated from rhizosphere soil of Spartina alterniflora.</title>
        <authorList>
            <person name="Hanqin C."/>
        </authorList>
    </citation>
    <scope>NUCLEOTIDE SEQUENCE [LARGE SCALE GENOMIC DNA]</scope>
    <source>
        <strain evidence="2 3">GY 10621</strain>
    </source>
</reference>
<keyword evidence="3" id="KW-1185">Reference proteome</keyword>
<dbReference type="Proteomes" id="UP000642107">
    <property type="component" value="Unassembled WGS sequence"/>
</dbReference>
<name>A0ABR9DT84_9MICO</name>
<feature type="region of interest" description="Disordered" evidence="1">
    <location>
        <begin position="129"/>
        <end position="179"/>
    </location>
</feature>
<dbReference type="InterPro" id="IPR008984">
    <property type="entry name" value="SMAD_FHA_dom_sf"/>
</dbReference>
<evidence type="ECO:0000256" key="1">
    <source>
        <dbReference type="SAM" id="MobiDB-lite"/>
    </source>
</evidence>
<dbReference type="EMBL" id="JACZDF010000007">
    <property type="protein sequence ID" value="MBD9700164.1"/>
    <property type="molecule type" value="Genomic_DNA"/>
</dbReference>
<evidence type="ECO:0000313" key="3">
    <source>
        <dbReference type="Proteomes" id="UP000642107"/>
    </source>
</evidence>
<evidence type="ECO:0008006" key="4">
    <source>
        <dbReference type="Google" id="ProtNLM"/>
    </source>
</evidence>
<proteinExistence type="predicted"/>
<comment type="caution">
    <text evidence="2">The sequence shown here is derived from an EMBL/GenBank/DDBJ whole genome shotgun (WGS) entry which is preliminary data.</text>
</comment>
<evidence type="ECO:0000313" key="2">
    <source>
        <dbReference type="EMBL" id="MBD9700164.1"/>
    </source>
</evidence>
<protein>
    <recommendedName>
        <fullName evidence="4">FHA domain-containing protein</fullName>
    </recommendedName>
</protein>
<feature type="region of interest" description="Disordered" evidence="1">
    <location>
        <begin position="1"/>
        <end position="32"/>
    </location>
</feature>